<feature type="region of interest" description="Disordered" evidence="1">
    <location>
        <begin position="472"/>
        <end position="511"/>
    </location>
</feature>
<gene>
    <name evidence="2" type="ORF">Q8F55_008232</name>
</gene>
<feature type="compositionally biased region" description="Low complexity" evidence="1">
    <location>
        <begin position="357"/>
        <end position="369"/>
    </location>
</feature>
<feature type="compositionally biased region" description="Pro residues" evidence="1">
    <location>
        <begin position="481"/>
        <end position="490"/>
    </location>
</feature>
<evidence type="ECO:0000313" key="3">
    <source>
        <dbReference type="Proteomes" id="UP001565368"/>
    </source>
</evidence>
<feature type="compositionally biased region" description="Pro residues" evidence="1">
    <location>
        <begin position="283"/>
        <end position="301"/>
    </location>
</feature>
<feature type="region of interest" description="Disordered" evidence="1">
    <location>
        <begin position="609"/>
        <end position="629"/>
    </location>
</feature>
<comment type="caution">
    <text evidence="2">The sequence shown here is derived from an EMBL/GenBank/DDBJ whole genome shotgun (WGS) entry which is preliminary data.</text>
</comment>
<organism evidence="2 3">
    <name type="scientific">Vanrija albida</name>
    <dbReference type="NCBI Taxonomy" id="181172"/>
    <lineage>
        <taxon>Eukaryota</taxon>
        <taxon>Fungi</taxon>
        <taxon>Dikarya</taxon>
        <taxon>Basidiomycota</taxon>
        <taxon>Agaricomycotina</taxon>
        <taxon>Tremellomycetes</taxon>
        <taxon>Trichosporonales</taxon>
        <taxon>Trichosporonaceae</taxon>
        <taxon>Vanrija</taxon>
    </lineage>
</organism>
<keyword evidence="3" id="KW-1185">Reference proteome</keyword>
<feature type="compositionally biased region" description="Pro residues" evidence="1">
    <location>
        <begin position="370"/>
        <end position="393"/>
    </location>
</feature>
<feature type="region of interest" description="Disordered" evidence="1">
    <location>
        <begin position="205"/>
        <end position="401"/>
    </location>
</feature>
<feature type="compositionally biased region" description="Low complexity" evidence="1">
    <location>
        <begin position="240"/>
        <end position="254"/>
    </location>
</feature>
<feature type="compositionally biased region" description="Low complexity" evidence="1">
    <location>
        <begin position="325"/>
        <end position="349"/>
    </location>
</feature>
<evidence type="ECO:0000256" key="1">
    <source>
        <dbReference type="SAM" id="MobiDB-lite"/>
    </source>
</evidence>
<dbReference type="GeneID" id="95989275"/>
<proteinExistence type="predicted"/>
<dbReference type="EMBL" id="JBBXJM010000006">
    <property type="protein sequence ID" value="KAL1406527.1"/>
    <property type="molecule type" value="Genomic_DNA"/>
</dbReference>
<dbReference type="RefSeq" id="XP_069206471.1">
    <property type="nucleotide sequence ID" value="XM_069356630.1"/>
</dbReference>
<sequence length="652" mass="68996">MPSSVSGLVAALQDGSAAPSDDLATKLIRGWVYERMRRGRTRVDVAYSLDEVQSSIGLNKYEAVFTFVRETYQLPALGEAVIPPPPPPPMPASPRPSPTSVASSTASVIAALTEPHPGRPRNLNYAAGVLRAYIAPRLARSTPHEMGRRLDAIERVMEFEERRFEHAFIAVRDEFGLPDSTVFAEHGSQKVGAPCLLPPGAAPAVLARPSASRQHSTPSTPVSPSPPSSYAFPNAPPLPSSSSSHAEWSPSPSWDSRHSSPLACGPSPGPVPAVPSVHATPKRPSPPATAYRPPPLPPFEPTPRHTRTSLPTAAAFPPVPPLSIGRSAGRALLASASSTSTSSASVAHSHSPDLSMPSSTPSTSPSTPSITPPTPSVATLPTPPAPPRPPTPPLRKDKPERGYIDNLLLFPRRGSIPDLTPRDVTQAEPIPDLTPRLHLVPDLTQRLQLDFGELTDLTPRVELLHDLTPRAGDAPLRAASPAPPVPPKPAPQRARIPEPQVASSTPPPVAFEATASALPPANTGPLPASHPFARALGRARSDSTASTTSAPSTTRRDSEASTGSVVAPKVAARGYGDLDVVALRRVHERRVGEAERLVREAEDAARNAHEARRVAEDAARRADEAKGRVEEMRARLRRVEASVGLSSTSSLI</sequence>
<accession>A0ABR3PVP2</accession>
<dbReference type="Proteomes" id="UP001565368">
    <property type="component" value="Unassembled WGS sequence"/>
</dbReference>
<reference evidence="2 3" key="1">
    <citation type="submission" date="2023-08" db="EMBL/GenBank/DDBJ databases">
        <title>Annotated Genome Sequence of Vanrija albida AlHP1.</title>
        <authorList>
            <person name="Herzog R."/>
        </authorList>
    </citation>
    <scope>NUCLEOTIDE SEQUENCE [LARGE SCALE GENOMIC DNA]</scope>
    <source>
        <strain evidence="2 3">AlHP1</strain>
    </source>
</reference>
<feature type="region of interest" description="Disordered" evidence="1">
    <location>
        <begin position="536"/>
        <end position="565"/>
    </location>
</feature>
<feature type="compositionally biased region" description="Low complexity" evidence="1">
    <location>
        <begin position="542"/>
        <end position="553"/>
    </location>
</feature>
<protein>
    <submittedName>
        <fullName evidence="2">Uncharacterized protein</fullName>
    </submittedName>
</protein>
<evidence type="ECO:0000313" key="2">
    <source>
        <dbReference type="EMBL" id="KAL1406527.1"/>
    </source>
</evidence>
<name>A0ABR3PVP2_9TREE</name>